<feature type="transmembrane region" description="Helical" evidence="1">
    <location>
        <begin position="155"/>
        <end position="176"/>
    </location>
</feature>
<dbReference type="AlphaFoldDB" id="A0A1F5FX87"/>
<feature type="transmembrane region" description="Helical" evidence="1">
    <location>
        <begin position="35"/>
        <end position="58"/>
    </location>
</feature>
<dbReference type="Proteomes" id="UP000179252">
    <property type="component" value="Unassembled WGS sequence"/>
</dbReference>
<accession>A0A1F5FX87</accession>
<organism evidence="2 3">
    <name type="scientific">Candidatus Curtissbacteria bacterium RBG_13_40_7</name>
    <dbReference type="NCBI Taxonomy" id="1797706"/>
    <lineage>
        <taxon>Bacteria</taxon>
        <taxon>Candidatus Curtissiibacteriota</taxon>
    </lineage>
</organism>
<feature type="transmembrane region" description="Helical" evidence="1">
    <location>
        <begin position="117"/>
        <end position="134"/>
    </location>
</feature>
<reference evidence="2 3" key="1">
    <citation type="journal article" date="2016" name="Nat. Commun.">
        <title>Thousands of microbial genomes shed light on interconnected biogeochemical processes in an aquifer system.</title>
        <authorList>
            <person name="Anantharaman K."/>
            <person name="Brown C.T."/>
            <person name="Hug L.A."/>
            <person name="Sharon I."/>
            <person name="Castelle C.J."/>
            <person name="Probst A.J."/>
            <person name="Thomas B.C."/>
            <person name="Singh A."/>
            <person name="Wilkins M.J."/>
            <person name="Karaoz U."/>
            <person name="Brodie E.L."/>
            <person name="Williams K.H."/>
            <person name="Hubbard S.S."/>
            <person name="Banfield J.F."/>
        </authorList>
    </citation>
    <scope>NUCLEOTIDE SEQUENCE [LARGE SCALE GENOMIC DNA]</scope>
</reference>
<dbReference type="EMBL" id="MFAU01000027">
    <property type="protein sequence ID" value="OGD84219.1"/>
    <property type="molecule type" value="Genomic_DNA"/>
</dbReference>
<evidence type="ECO:0008006" key="4">
    <source>
        <dbReference type="Google" id="ProtNLM"/>
    </source>
</evidence>
<feature type="transmembrane region" description="Helical" evidence="1">
    <location>
        <begin position="182"/>
        <end position="206"/>
    </location>
</feature>
<feature type="transmembrane region" description="Helical" evidence="1">
    <location>
        <begin position="64"/>
        <end position="89"/>
    </location>
</feature>
<keyword evidence="1" id="KW-0812">Transmembrane</keyword>
<sequence>MKRRIFFILIYTVLGFIALQIPFRQIIGSQVNFTLFDLFAPISGAFLGTGLGIVAVLAMQVSNIIYHGIGSIDQASIIRLFPTLFGVWFFARKDRLQLVVPALAIILFNLHPFGRAAFPYSMFWLIPFLVWPFRNRFLMAKSLGTTFTIHSVGSVAWLWAFNLPAAVWISLIPVVILERSIFTLGISLAYLVMNNVLGFLASLKLLPAGIKVAKNYLLKS</sequence>
<evidence type="ECO:0000313" key="3">
    <source>
        <dbReference type="Proteomes" id="UP000179252"/>
    </source>
</evidence>
<keyword evidence="1" id="KW-1133">Transmembrane helix</keyword>
<comment type="caution">
    <text evidence="2">The sequence shown here is derived from an EMBL/GenBank/DDBJ whole genome shotgun (WGS) entry which is preliminary data.</text>
</comment>
<proteinExistence type="predicted"/>
<gene>
    <name evidence="2" type="ORF">A2165_03595</name>
</gene>
<keyword evidence="1" id="KW-0472">Membrane</keyword>
<protein>
    <recommendedName>
        <fullName evidence="4">Riboflavin transporter</fullName>
    </recommendedName>
</protein>
<evidence type="ECO:0000313" key="2">
    <source>
        <dbReference type="EMBL" id="OGD84219.1"/>
    </source>
</evidence>
<feature type="transmembrane region" description="Helical" evidence="1">
    <location>
        <begin position="6"/>
        <end position="23"/>
    </location>
</feature>
<evidence type="ECO:0000256" key="1">
    <source>
        <dbReference type="SAM" id="Phobius"/>
    </source>
</evidence>
<name>A0A1F5FX87_9BACT</name>